<name>A0A9W4WN73_9GLOM</name>
<comment type="caution">
    <text evidence="1">The sequence shown here is derived from an EMBL/GenBank/DDBJ whole genome shotgun (WGS) entry which is preliminary data.</text>
</comment>
<proteinExistence type="predicted"/>
<organism evidence="1 2">
    <name type="scientific">Funneliformis geosporum</name>
    <dbReference type="NCBI Taxonomy" id="1117311"/>
    <lineage>
        <taxon>Eukaryota</taxon>
        <taxon>Fungi</taxon>
        <taxon>Fungi incertae sedis</taxon>
        <taxon>Mucoromycota</taxon>
        <taxon>Glomeromycotina</taxon>
        <taxon>Glomeromycetes</taxon>
        <taxon>Glomerales</taxon>
        <taxon>Glomeraceae</taxon>
        <taxon>Funneliformis</taxon>
    </lineage>
</organism>
<dbReference type="EMBL" id="CAMKVN010001149">
    <property type="protein sequence ID" value="CAI2174019.1"/>
    <property type="molecule type" value="Genomic_DNA"/>
</dbReference>
<keyword evidence="2" id="KW-1185">Reference proteome</keyword>
<dbReference type="Proteomes" id="UP001153678">
    <property type="component" value="Unassembled WGS sequence"/>
</dbReference>
<sequence length="110" mass="12837">MYLGLPSENRRQDFLKIPEHSKGLELDIYYPEYGFAIEVQYLVFFHRGDPNHVIKQQLERDSESEAELILKELVALVRSDSCLRIRSERRVGSTGSTTIFCFFEAFRVSC</sequence>
<evidence type="ECO:0000313" key="1">
    <source>
        <dbReference type="EMBL" id="CAI2174019.1"/>
    </source>
</evidence>
<gene>
    <name evidence="1" type="ORF">FWILDA_LOCUS6379</name>
</gene>
<reference evidence="1" key="1">
    <citation type="submission" date="2022-08" db="EMBL/GenBank/DDBJ databases">
        <authorList>
            <person name="Kallberg Y."/>
            <person name="Tangrot J."/>
            <person name="Rosling A."/>
        </authorList>
    </citation>
    <scope>NUCLEOTIDE SEQUENCE</scope>
    <source>
        <strain evidence="1">Wild A</strain>
    </source>
</reference>
<dbReference type="AlphaFoldDB" id="A0A9W4WN73"/>
<protein>
    <submittedName>
        <fullName evidence="1">5957_t:CDS:1</fullName>
    </submittedName>
</protein>
<accession>A0A9W4WN73</accession>
<evidence type="ECO:0000313" key="2">
    <source>
        <dbReference type="Proteomes" id="UP001153678"/>
    </source>
</evidence>